<organism evidence="4 6">
    <name type="scientific">Mumia zhuanghuii</name>
    <dbReference type="NCBI Taxonomy" id="2585211"/>
    <lineage>
        <taxon>Bacteria</taxon>
        <taxon>Bacillati</taxon>
        <taxon>Actinomycetota</taxon>
        <taxon>Actinomycetes</taxon>
        <taxon>Propionibacteriales</taxon>
        <taxon>Nocardioidaceae</taxon>
        <taxon>Mumia</taxon>
    </lineage>
</organism>
<dbReference type="CDD" id="cd17919">
    <property type="entry name" value="DEXHc_Snf"/>
    <property type="match status" value="1"/>
</dbReference>
<evidence type="ECO:0000259" key="2">
    <source>
        <dbReference type="PROSITE" id="PS51192"/>
    </source>
</evidence>
<dbReference type="EMBL" id="VDFR01000001">
    <property type="protein sequence ID" value="TNC52657.1"/>
    <property type="molecule type" value="Genomic_DNA"/>
</dbReference>
<evidence type="ECO:0000256" key="1">
    <source>
        <dbReference type="ARBA" id="ARBA00022801"/>
    </source>
</evidence>
<dbReference type="GO" id="GO:0016787">
    <property type="term" value="F:hydrolase activity"/>
    <property type="evidence" value="ECO:0007669"/>
    <property type="project" value="UniProtKB-KW"/>
</dbReference>
<dbReference type="Pfam" id="PF00271">
    <property type="entry name" value="Helicase_C"/>
    <property type="match status" value="1"/>
</dbReference>
<dbReference type="InterPro" id="IPR027417">
    <property type="entry name" value="P-loop_NTPase"/>
</dbReference>
<dbReference type="CDD" id="cd18793">
    <property type="entry name" value="SF2_C_SNF"/>
    <property type="match status" value="1"/>
</dbReference>
<dbReference type="EMBL" id="VDFR01000002">
    <property type="protein sequence ID" value="TNC52609.1"/>
    <property type="molecule type" value="Genomic_DNA"/>
</dbReference>
<dbReference type="InterPro" id="IPR001650">
    <property type="entry name" value="Helicase_C-like"/>
</dbReference>
<feature type="domain" description="Helicase C-terminal" evidence="3">
    <location>
        <begin position="700"/>
        <end position="866"/>
    </location>
</feature>
<dbReference type="OrthoDB" id="9760715at2"/>
<dbReference type="RefSeq" id="WP_139104897.1">
    <property type="nucleotide sequence ID" value="NZ_VDFR01000001.1"/>
</dbReference>
<name>A0A5C4N8K9_9ACTN</name>
<dbReference type="SUPFAM" id="SSF52540">
    <property type="entry name" value="P-loop containing nucleoside triphosphate hydrolases"/>
    <property type="match status" value="2"/>
</dbReference>
<feature type="domain" description="Helicase ATP-binding" evidence="2">
    <location>
        <begin position="462"/>
        <end position="623"/>
    </location>
</feature>
<keyword evidence="4" id="KW-0347">Helicase</keyword>
<dbReference type="PROSITE" id="PS51192">
    <property type="entry name" value="HELICASE_ATP_BIND_1"/>
    <property type="match status" value="1"/>
</dbReference>
<keyword evidence="4" id="KW-0067">ATP-binding</keyword>
<dbReference type="Pfam" id="PF00176">
    <property type="entry name" value="SNF2-rel_dom"/>
    <property type="match status" value="1"/>
</dbReference>
<dbReference type="InterPro" id="IPR049730">
    <property type="entry name" value="SNF2/RAD54-like_C"/>
</dbReference>
<keyword evidence="4" id="KW-0547">Nucleotide-binding</keyword>
<dbReference type="Gene3D" id="3.40.50.10810">
    <property type="entry name" value="Tandem AAA-ATPase domain"/>
    <property type="match status" value="1"/>
</dbReference>
<dbReference type="AlphaFoldDB" id="A0A5C4N8K9"/>
<evidence type="ECO:0000313" key="4">
    <source>
        <dbReference type="EMBL" id="TNC52609.1"/>
    </source>
</evidence>
<evidence type="ECO:0000313" key="6">
    <source>
        <dbReference type="Proteomes" id="UP000306740"/>
    </source>
</evidence>
<dbReference type="SMART" id="SM00487">
    <property type="entry name" value="DEXDc"/>
    <property type="match status" value="1"/>
</dbReference>
<dbReference type="Proteomes" id="UP000306740">
    <property type="component" value="Unassembled WGS sequence"/>
</dbReference>
<keyword evidence="1" id="KW-0378">Hydrolase</keyword>
<dbReference type="SMART" id="SM00490">
    <property type="entry name" value="HELICc"/>
    <property type="match status" value="1"/>
</dbReference>
<gene>
    <name evidence="5" type="ORF">FHE65_00010</name>
    <name evidence="4" type="ORF">FHE65_00455</name>
</gene>
<comment type="caution">
    <text evidence="4">The sequence shown here is derived from an EMBL/GenBank/DDBJ whole genome shotgun (WGS) entry which is preliminary data.</text>
</comment>
<dbReference type="InterPro" id="IPR038718">
    <property type="entry name" value="SNF2-like_sf"/>
</dbReference>
<dbReference type="GO" id="GO:0004386">
    <property type="term" value="F:helicase activity"/>
    <property type="evidence" value="ECO:0007669"/>
    <property type="project" value="UniProtKB-KW"/>
</dbReference>
<sequence>MNRDERKQLRALVSDVERWGAVADTVTRRREEVDAHVRAYVDELRTRVVTVAYDGRAAWRAIPLTRDDARLLELLAHRANLPALTEADHAMLRRLDEDQHAVHEVAPLVSAWRFFAGRERKTQAAVSADLLSALHAWGSTLGVGPRLEHLARSTDVYDATRMTVSDLLEPALGLADDLADLGRSPELVQGEVLHPLAGSVAVITRAVAAESSYRDAAKEAGEAVRGAEVDRMLEKMPIEALKDATRDRLRLGPLRDAQVATVAQVLAAGRELASLPGLGPTTATQMVGAARTLWQITYDETPVRIDVARRDGETTRLLDHLASWDAARATRGATADLARTEELAPLASAVRGHVTHVLVLRVAEREVVDLLAGADQVVRRAAMIATGGRGSAPSRVSDDPWDDFLARPADYFAMLAELGFLLEDDARAHGDLPDEIIEAVRALELKGDALNASLRGYQSFAARFALVQRKVIIGDEMGLGKTVEALAVFAHLRSAGETHFVVVCPAAVVTNWTREVASKSTLRAYRVHGPNREGAAGAWVRRGGVAVTTYETLGRLDPYFDQVDTISCVVVDEAHYIKNPAAQRSQRTAALLDRAERAVLLTGTPLENRVEEFRSLVGYVRPDLVVDASALAPQRFRRQVAPAYLRRNQEDVLDELPGLVEVDEWLPMTRDDERVYREAVVAGNFMAMRQAAMLASDSQKMERLIEVVEEAEANDRRVIVFSHFREVLSRVARELPGPVFGPLTGSVPAAARQDMVDKFAAAGNGAVLVAQIVAGGVGLNIQAASVVIICEPQLKPTTEAQAVARAHRMGQLKSVQVHRLLSEDGVDRRVTEILAEKRRLFDEFARVSDTAESAPEAVDISEGELAREVVATERKRLLTKDHDTPGE</sequence>
<reference evidence="4 6" key="1">
    <citation type="submission" date="2019-05" db="EMBL/GenBank/DDBJ databases">
        <title>Mumia sp. nov., isolated from the intestinal contents of plateau pika (Ochotona curzoniae) in the Qinghai-Tibet plateau of China.</title>
        <authorList>
            <person name="Tian Z."/>
        </authorList>
    </citation>
    <scope>NUCLEOTIDE SEQUENCE [LARGE SCALE GENOMIC DNA]</scope>
    <source>
        <strain evidence="6">527</strain>
        <strain evidence="4">Z527</strain>
    </source>
</reference>
<dbReference type="InterPro" id="IPR014001">
    <property type="entry name" value="Helicase_ATP-bd"/>
</dbReference>
<dbReference type="Gene3D" id="3.40.50.300">
    <property type="entry name" value="P-loop containing nucleotide triphosphate hydrolases"/>
    <property type="match status" value="1"/>
</dbReference>
<protein>
    <submittedName>
        <fullName evidence="4">DEAD/DEAH box helicase</fullName>
    </submittedName>
</protein>
<dbReference type="PANTHER" id="PTHR10799">
    <property type="entry name" value="SNF2/RAD54 HELICASE FAMILY"/>
    <property type="match status" value="1"/>
</dbReference>
<proteinExistence type="predicted"/>
<dbReference type="InterPro" id="IPR000330">
    <property type="entry name" value="SNF2_N"/>
</dbReference>
<dbReference type="GO" id="GO:0005524">
    <property type="term" value="F:ATP binding"/>
    <property type="evidence" value="ECO:0007669"/>
    <property type="project" value="InterPro"/>
</dbReference>
<evidence type="ECO:0000313" key="5">
    <source>
        <dbReference type="EMBL" id="TNC52657.1"/>
    </source>
</evidence>
<accession>A0A5C4N8K9</accession>
<evidence type="ECO:0000259" key="3">
    <source>
        <dbReference type="PROSITE" id="PS51194"/>
    </source>
</evidence>
<dbReference type="PROSITE" id="PS51194">
    <property type="entry name" value="HELICASE_CTER"/>
    <property type="match status" value="1"/>
</dbReference>